<feature type="transmembrane region" description="Helical" evidence="4">
    <location>
        <begin position="53"/>
        <end position="71"/>
    </location>
</feature>
<keyword evidence="4" id="KW-0472">Membrane</keyword>
<feature type="transmembrane region" description="Helical" evidence="4">
    <location>
        <begin position="280"/>
        <end position="298"/>
    </location>
</feature>
<dbReference type="InterPro" id="IPR036187">
    <property type="entry name" value="DNA_mismatch_repair_MutS_sf"/>
</dbReference>
<keyword evidence="4" id="KW-0812">Transmembrane</keyword>
<feature type="transmembrane region" description="Helical" evidence="4">
    <location>
        <begin position="243"/>
        <end position="268"/>
    </location>
</feature>
<accession>A0A6C0GGS6</accession>
<dbReference type="KEGG" id="rhoz:GXP67_11370"/>
<evidence type="ECO:0000313" key="6">
    <source>
        <dbReference type="EMBL" id="QHT67198.1"/>
    </source>
</evidence>
<evidence type="ECO:0000256" key="4">
    <source>
        <dbReference type="SAM" id="Phobius"/>
    </source>
</evidence>
<dbReference type="GO" id="GO:0005829">
    <property type="term" value="C:cytosol"/>
    <property type="evidence" value="ECO:0007669"/>
    <property type="project" value="TreeGrafter"/>
</dbReference>
<dbReference type="Proteomes" id="UP000480178">
    <property type="component" value="Chromosome"/>
</dbReference>
<dbReference type="SUPFAM" id="SSF48334">
    <property type="entry name" value="DNA repair protein MutS, domain III"/>
    <property type="match status" value="1"/>
</dbReference>
<dbReference type="SMART" id="SM00534">
    <property type="entry name" value="MUTSac"/>
    <property type="match status" value="1"/>
</dbReference>
<dbReference type="GO" id="GO:0030983">
    <property type="term" value="F:mismatched DNA binding"/>
    <property type="evidence" value="ECO:0007669"/>
    <property type="project" value="InterPro"/>
</dbReference>
<dbReference type="InterPro" id="IPR000432">
    <property type="entry name" value="DNA_mismatch_repair_MutS_C"/>
</dbReference>
<reference evidence="6 7" key="1">
    <citation type="submission" date="2020-01" db="EMBL/GenBank/DDBJ databases">
        <authorList>
            <person name="Kim M.K."/>
        </authorList>
    </citation>
    <scope>NUCLEOTIDE SEQUENCE [LARGE SCALE GENOMIC DNA]</scope>
    <source>
        <strain evidence="6 7">172606-1</strain>
    </source>
</reference>
<dbReference type="Gene3D" id="3.40.50.300">
    <property type="entry name" value="P-loop containing nucleotide triphosphate hydrolases"/>
    <property type="match status" value="1"/>
</dbReference>
<dbReference type="GO" id="GO:0140664">
    <property type="term" value="F:ATP-dependent DNA damage sensor activity"/>
    <property type="evidence" value="ECO:0007669"/>
    <property type="project" value="InterPro"/>
</dbReference>
<dbReference type="PANTHER" id="PTHR11361">
    <property type="entry name" value="DNA MISMATCH REPAIR PROTEIN MUTS FAMILY MEMBER"/>
    <property type="match status" value="1"/>
</dbReference>
<dbReference type="InterPro" id="IPR045076">
    <property type="entry name" value="MutS"/>
</dbReference>
<dbReference type="GO" id="GO:0005524">
    <property type="term" value="F:ATP binding"/>
    <property type="evidence" value="ECO:0007669"/>
    <property type="project" value="UniProtKB-KW"/>
</dbReference>
<evidence type="ECO:0000259" key="5">
    <source>
        <dbReference type="SMART" id="SM00534"/>
    </source>
</evidence>
<proteinExistence type="predicted"/>
<gene>
    <name evidence="6" type="ORF">GXP67_11370</name>
</gene>
<dbReference type="InterPro" id="IPR027417">
    <property type="entry name" value="P-loop_NTPase"/>
</dbReference>
<feature type="transmembrane region" description="Helical" evidence="4">
    <location>
        <begin position="27"/>
        <end position="47"/>
    </location>
</feature>
<dbReference type="Pfam" id="PF00488">
    <property type="entry name" value="MutS_V"/>
    <property type="match status" value="1"/>
</dbReference>
<keyword evidence="4" id="KW-1133">Transmembrane helix</keyword>
<evidence type="ECO:0000256" key="3">
    <source>
        <dbReference type="ARBA" id="ARBA00023125"/>
    </source>
</evidence>
<evidence type="ECO:0000256" key="1">
    <source>
        <dbReference type="ARBA" id="ARBA00022741"/>
    </source>
</evidence>
<name>A0A6C0GGS6_9BACT</name>
<keyword evidence="7" id="KW-1185">Reference proteome</keyword>
<dbReference type="PANTHER" id="PTHR11361:SF99">
    <property type="entry name" value="DNA MISMATCH REPAIR PROTEIN"/>
    <property type="match status" value="1"/>
</dbReference>
<keyword evidence="3" id="KW-0238">DNA-binding</keyword>
<feature type="domain" description="DNA mismatch repair proteins mutS family" evidence="5">
    <location>
        <begin position="458"/>
        <end position="628"/>
    </location>
</feature>
<dbReference type="EMBL" id="CP048222">
    <property type="protein sequence ID" value="QHT67198.1"/>
    <property type="molecule type" value="Genomic_DNA"/>
</dbReference>
<sequence length="634" mass="71376">MIHAQERFFVDNIAKFSKQYQQSAKQYRVFAGLRLLLFISGIATTLFFANQKLLAFTLWAGSFFVLILVLLQKKLNHLAYRQSIATLNIEVNQAERARLALNLDGLDDGRAYANPGHFYAEDLDIFGKHSLFALVNRTTTTFGKSKLAQFLLQQANISNIKQRQQAIKELAGKVVWRQTFEVEGLYYKLQAARKSLSIFAKLQAHYFNSKTNREQSSLDASKSLKDLMEWLSQENRRLKQYKILYIISLIVLPLSFCTFTYLFIVSITADPINIIQIRKWLILMNLVYLLNAMVLRSLRKNRTQLRQFSSSAFTALVPVRALMNVVNKQPFKSELLQALSQSLQKEAKEELTKLLVILNHFTRNSTPKDIIFLSDLFWLLKAEILKKKMLPSKITAWTEAVGELEALSSLAGYAYSNPSYPYPCLCEEPFVFQAKNLGHPLIHPDKRVTNDFSLSGEGSVGLITGSNMAGKSTFLRTVGVNSILALAGAPVCASSLNISSLLVFTSMRTEDNLSKSTSSFLAEIKRLKQLMDLIKSRNNPILFLLDEVLKGTNSGDRHAGSQALIRQLSRSTAFGIVSTHDLNLISLAGKLNLVNYSFNSQLVNNEIIFDYKLTHGPCHTANATALMRQMGIVV</sequence>
<evidence type="ECO:0000313" key="7">
    <source>
        <dbReference type="Proteomes" id="UP000480178"/>
    </source>
</evidence>
<keyword evidence="1" id="KW-0547">Nucleotide-binding</keyword>
<evidence type="ECO:0000256" key="2">
    <source>
        <dbReference type="ARBA" id="ARBA00022840"/>
    </source>
</evidence>
<dbReference type="SUPFAM" id="SSF52540">
    <property type="entry name" value="P-loop containing nucleoside triphosphate hydrolases"/>
    <property type="match status" value="1"/>
</dbReference>
<dbReference type="AlphaFoldDB" id="A0A6C0GGS6"/>
<dbReference type="PIRSF" id="PIRSF037677">
    <property type="entry name" value="DNA_mis_repair_Msh6"/>
    <property type="match status" value="1"/>
</dbReference>
<organism evidence="6 7">
    <name type="scientific">Rhodocytophaga rosea</name>
    <dbReference type="NCBI Taxonomy" id="2704465"/>
    <lineage>
        <taxon>Bacteria</taxon>
        <taxon>Pseudomonadati</taxon>
        <taxon>Bacteroidota</taxon>
        <taxon>Cytophagia</taxon>
        <taxon>Cytophagales</taxon>
        <taxon>Rhodocytophagaceae</taxon>
        <taxon>Rhodocytophaga</taxon>
    </lineage>
</organism>
<protein>
    <recommendedName>
        <fullName evidence="5">DNA mismatch repair proteins mutS family domain-containing protein</fullName>
    </recommendedName>
</protein>
<dbReference type="Gene3D" id="1.10.1420.10">
    <property type="match status" value="1"/>
</dbReference>
<dbReference type="InterPro" id="IPR017261">
    <property type="entry name" value="DNA_mismatch_repair_MutS/MSH"/>
</dbReference>
<keyword evidence="2" id="KW-0067">ATP-binding</keyword>
<dbReference type="RefSeq" id="WP_162443239.1">
    <property type="nucleotide sequence ID" value="NZ_CP048222.1"/>
</dbReference>
<dbReference type="GO" id="GO:0006298">
    <property type="term" value="P:mismatch repair"/>
    <property type="evidence" value="ECO:0007669"/>
    <property type="project" value="InterPro"/>
</dbReference>